<feature type="compositionally biased region" description="Basic residues" evidence="1">
    <location>
        <begin position="83"/>
        <end position="114"/>
    </location>
</feature>
<dbReference type="Proteomes" id="UP000054166">
    <property type="component" value="Unassembled WGS sequence"/>
</dbReference>
<organism evidence="2 3">
    <name type="scientific">Piloderma croceum (strain F 1598)</name>
    <dbReference type="NCBI Taxonomy" id="765440"/>
    <lineage>
        <taxon>Eukaryota</taxon>
        <taxon>Fungi</taxon>
        <taxon>Dikarya</taxon>
        <taxon>Basidiomycota</taxon>
        <taxon>Agaricomycotina</taxon>
        <taxon>Agaricomycetes</taxon>
        <taxon>Agaricomycetidae</taxon>
        <taxon>Atheliales</taxon>
        <taxon>Atheliaceae</taxon>
        <taxon>Piloderma</taxon>
    </lineage>
</organism>
<keyword evidence="3" id="KW-1185">Reference proteome</keyword>
<accession>A0A0C3F640</accession>
<dbReference type="HOGENOM" id="CLU_2121992_0_0_1"/>
<feature type="compositionally biased region" description="Basic and acidic residues" evidence="1">
    <location>
        <begin position="1"/>
        <end position="14"/>
    </location>
</feature>
<sequence length="114" mass="12709">MTEDGKRNGREKANNSKKKRVSKKDQGDLRVNDAIAIVRMEVEVEILATKQAEAEAEARRKANKKKRGIDHMLVTIEGDKGRKTGGKARGTLKPKSKGKKHSKGKFQKKKQLGT</sequence>
<protein>
    <submittedName>
        <fullName evidence="2">Uncharacterized protein</fullName>
    </submittedName>
</protein>
<evidence type="ECO:0000313" key="3">
    <source>
        <dbReference type="Proteomes" id="UP000054166"/>
    </source>
</evidence>
<reference evidence="3" key="2">
    <citation type="submission" date="2015-01" db="EMBL/GenBank/DDBJ databases">
        <title>Evolutionary Origins and Diversification of the Mycorrhizal Mutualists.</title>
        <authorList>
            <consortium name="DOE Joint Genome Institute"/>
            <consortium name="Mycorrhizal Genomics Consortium"/>
            <person name="Kohler A."/>
            <person name="Kuo A."/>
            <person name="Nagy L.G."/>
            <person name="Floudas D."/>
            <person name="Copeland A."/>
            <person name="Barry K.W."/>
            <person name="Cichocki N."/>
            <person name="Veneault-Fourrey C."/>
            <person name="LaButti K."/>
            <person name="Lindquist E.A."/>
            <person name="Lipzen A."/>
            <person name="Lundell T."/>
            <person name="Morin E."/>
            <person name="Murat C."/>
            <person name="Riley R."/>
            <person name="Ohm R."/>
            <person name="Sun H."/>
            <person name="Tunlid A."/>
            <person name="Henrissat B."/>
            <person name="Grigoriev I.V."/>
            <person name="Hibbett D.S."/>
            <person name="Martin F."/>
        </authorList>
    </citation>
    <scope>NUCLEOTIDE SEQUENCE [LARGE SCALE GENOMIC DNA]</scope>
    <source>
        <strain evidence="3">F 1598</strain>
    </source>
</reference>
<dbReference type="InParanoid" id="A0A0C3F640"/>
<evidence type="ECO:0000313" key="2">
    <source>
        <dbReference type="EMBL" id="KIM75469.1"/>
    </source>
</evidence>
<dbReference type="AlphaFoldDB" id="A0A0C3F640"/>
<evidence type="ECO:0000256" key="1">
    <source>
        <dbReference type="SAM" id="MobiDB-lite"/>
    </source>
</evidence>
<feature type="region of interest" description="Disordered" evidence="1">
    <location>
        <begin position="56"/>
        <end position="114"/>
    </location>
</feature>
<proteinExistence type="predicted"/>
<gene>
    <name evidence="2" type="ORF">PILCRDRAFT_827171</name>
</gene>
<feature type="region of interest" description="Disordered" evidence="1">
    <location>
        <begin position="1"/>
        <end position="31"/>
    </location>
</feature>
<dbReference type="EMBL" id="KN833046">
    <property type="protein sequence ID" value="KIM75469.1"/>
    <property type="molecule type" value="Genomic_DNA"/>
</dbReference>
<name>A0A0C3F640_PILCF</name>
<reference evidence="2 3" key="1">
    <citation type="submission" date="2014-04" db="EMBL/GenBank/DDBJ databases">
        <authorList>
            <consortium name="DOE Joint Genome Institute"/>
            <person name="Kuo A."/>
            <person name="Tarkka M."/>
            <person name="Buscot F."/>
            <person name="Kohler A."/>
            <person name="Nagy L.G."/>
            <person name="Floudas D."/>
            <person name="Copeland A."/>
            <person name="Barry K.W."/>
            <person name="Cichocki N."/>
            <person name="Veneault-Fourrey C."/>
            <person name="LaButti K."/>
            <person name="Lindquist E.A."/>
            <person name="Lipzen A."/>
            <person name="Lundell T."/>
            <person name="Morin E."/>
            <person name="Murat C."/>
            <person name="Sun H."/>
            <person name="Tunlid A."/>
            <person name="Henrissat B."/>
            <person name="Grigoriev I.V."/>
            <person name="Hibbett D.S."/>
            <person name="Martin F."/>
            <person name="Nordberg H.P."/>
            <person name="Cantor M.N."/>
            <person name="Hua S.X."/>
        </authorList>
    </citation>
    <scope>NUCLEOTIDE SEQUENCE [LARGE SCALE GENOMIC DNA]</scope>
    <source>
        <strain evidence="2 3">F 1598</strain>
    </source>
</reference>